<reference evidence="2 3" key="1">
    <citation type="submission" date="2018-11" db="EMBL/GenBank/DDBJ databases">
        <title>Genome sequence and assembly of Colletotrichum spinosum.</title>
        <authorList>
            <person name="Gan P."/>
            <person name="Shirasu K."/>
        </authorList>
    </citation>
    <scope>NUCLEOTIDE SEQUENCE [LARGE SCALE GENOMIC DNA]</scope>
    <source>
        <strain evidence="2 3">CBS 515.97</strain>
    </source>
</reference>
<comment type="caution">
    <text evidence="2">The sequence shown here is derived from an EMBL/GenBank/DDBJ whole genome shotgun (WGS) entry which is preliminary data.</text>
</comment>
<organism evidence="2 3">
    <name type="scientific">Colletotrichum spinosum</name>
    <dbReference type="NCBI Taxonomy" id="1347390"/>
    <lineage>
        <taxon>Eukaryota</taxon>
        <taxon>Fungi</taxon>
        <taxon>Dikarya</taxon>
        <taxon>Ascomycota</taxon>
        <taxon>Pezizomycotina</taxon>
        <taxon>Sordariomycetes</taxon>
        <taxon>Hypocreomycetidae</taxon>
        <taxon>Glomerellales</taxon>
        <taxon>Glomerellaceae</taxon>
        <taxon>Colletotrichum</taxon>
        <taxon>Colletotrichum orbiculare species complex</taxon>
    </lineage>
</organism>
<feature type="region of interest" description="Disordered" evidence="1">
    <location>
        <begin position="495"/>
        <end position="523"/>
    </location>
</feature>
<evidence type="ECO:0000313" key="2">
    <source>
        <dbReference type="EMBL" id="TDZ32970.1"/>
    </source>
</evidence>
<proteinExistence type="predicted"/>
<sequence>MAMNSSSATFTDNDRQRLLYEPIVLEYALQMACRGGRRVFNELPAVENDSLATQAQAFHCFVDKLAQVCDNERGGDTVTACAILKTPQGPEFILASNGRDEDKLQEVKEFAESLLDFASSNPLGLSQKPLVKQVLWRILRFNLPRVAVYLDKVAEHLDACIADCERRQKTKKDLIGSLESLKLKVEFPRDIASGGIQDKFLSDCEKLLRAILAMKGTPLDRAIRDKAKEGEITSSEPWCELRHYLGRLFSFRQAAHAIVGATDRFSEMFKDITVTTIPPSALLPKPIAKSPSLTAAAIIMRMEMDEEEQEHYLEEAHEMETLFDVNRLIQCQVGKRTFRPRVHAEVLVHDHVLSRIAEQGVGYWNSWKYIGSSKPTCRLCHYYFSTHLDHVQVRKTHYNLYPNWCLPGFFPGPESATMDPKTLHILQQVTERVQDDARKTLDDKRPLGKGHDSNTYTTQPPEFRNGYSDSLSMSDLASQLPRSIARAGLLSDRATEAGDGDRSSIIGHSDATSTVVDDEEGGGVEVAALYE</sequence>
<feature type="region of interest" description="Disordered" evidence="1">
    <location>
        <begin position="434"/>
        <end position="470"/>
    </location>
</feature>
<dbReference type="EMBL" id="QAPG01000070">
    <property type="protein sequence ID" value="TDZ32970.1"/>
    <property type="molecule type" value="Genomic_DNA"/>
</dbReference>
<gene>
    <name evidence="2" type="ORF">C8035_v006125</name>
</gene>
<accession>A0A4R8Q6Y7</accession>
<dbReference type="PANTHER" id="PTHR42037">
    <property type="match status" value="1"/>
</dbReference>
<dbReference type="Proteomes" id="UP000295083">
    <property type="component" value="Unassembled WGS sequence"/>
</dbReference>
<dbReference type="Pfam" id="PF14441">
    <property type="entry name" value="OTT_1508_deam"/>
    <property type="match status" value="1"/>
</dbReference>
<evidence type="ECO:0000256" key="1">
    <source>
        <dbReference type="SAM" id="MobiDB-lite"/>
    </source>
</evidence>
<dbReference type="AlphaFoldDB" id="A0A4R8Q6Y7"/>
<evidence type="ECO:0000313" key="3">
    <source>
        <dbReference type="Proteomes" id="UP000295083"/>
    </source>
</evidence>
<dbReference type="PANTHER" id="PTHR42037:SF1">
    <property type="match status" value="1"/>
</dbReference>
<feature type="compositionally biased region" description="Basic and acidic residues" evidence="1">
    <location>
        <begin position="434"/>
        <end position="452"/>
    </location>
</feature>
<name>A0A4R8Q6Y7_9PEZI</name>
<keyword evidence="3" id="KW-1185">Reference proteome</keyword>
<protein>
    <submittedName>
        <fullName evidence="2">Uncharacterized protein</fullName>
    </submittedName>
</protein>
<dbReference type="InterPro" id="IPR027796">
    <property type="entry name" value="OTT_1508_deam-like"/>
</dbReference>